<gene>
    <name evidence="3" type="ORF">IFR04_000184</name>
</gene>
<dbReference type="AlphaFoldDB" id="A0A8H7WLA5"/>
<reference evidence="3" key="1">
    <citation type="submission" date="2021-02" db="EMBL/GenBank/DDBJ databases">
        <title>Genome sequence Cadophora malorum strain M34.</title>
        <authorList>
            <person name="Stefanovic E."/>
            <person name="Vu D."/>
            <person name="Scully C."/>
            <person name="Dijksterhuis J."/>
            <person name="Roader J."/>
            <person name="Houbraken J."/>
        </authorList>
    </citation>
    <scope>NUCLEOTIDE SEQUENCE</scope>
    <source>
        <strain evidence="3">M34</strain>
    </source>
</reference>
<comment type="similarity">
    <text evidence="1">Belongs to the AIM6 family.</text>
</comment>
<evidence type="ECO:0000256" key="1">
    <source>
        <dbReference type="ARBA" id="ARBA00008858"/>
    </source>
</evidence>
<dbReference type="InterPro" id="IPR039559">
    <property type="entry name" value="AIM6_PI-PLC-like_dom"/>
</dbReference>
<evidence type="ECO:0000313" key="4">
    <source>
        <dbReference type="Proteomes" id="UP000664132"/>
    </source>
</evidence>
<evidence type="ECO:0000256" key="2">
    <source>
        <dbReference type="SAM" id="SignalP"/>
    </source>
</evidence>
<evidence type="ECO:0008006" key="5">
    <source>
        <dbReference type="Google" id="ProtNLM"/>
    </source>
</evidence>
<proteinExistence type="inferred from homology"/>
<evidence type="ECO:0000313" key="3">
    <source>
        <dbReference type="EMBL" id="KAG4426753.1"/>
    </source>
</evidence>
<dbReference type="PANTHER" id="PTHR31571:SF5">
    <property type="entry name" value="ALTERED INHERITANCE OF MITOCHONDRIA PROTEIN 6"/>
    <property type="match status" value="1"/>
</dbReference>
<dbReference type="InterPro" id="IPR051236">
    <property type="entry name" value="HAT_RTT109-like"/>
</dbReference>
<name>A0A8H7WLA5_9HELO</name>
<comment type="caution">
    <text evidence="3">The sequence shown here is derived from an EMBL/GenBank/DDBJ whole genome shotgun (WGS) entry which is preliminary data.</text>
</comment>
<dbReference type="Proteomes" id="UP000664132">
    <property type="component" value="Unassembled WGS sequence"/>
</dbReference>
<keyword evidence="4" id="KW-1185">Reference proteome</keyword>
<accession>A0A8H7WLA5</accession>
<keyword evidence="2" id="KW-0732">Signal</keyword>
<dbReference type="PANTHER" id="PTHR31571">
    <property type="entry name" value="ALTERED INHERITANCE OF MITOCHONDRIA PROTEIN 6"/>
    <property type="match status" value="1"/>
</dbReference>
<dbReference type="CDD" id="cd08577">
    <property type="entry name" value="PI-PLCc_GDPD_SF_unchar3"/>
    <property type="match status" value="1"/>
</dbReference>
<dbReference type="OrthoDB" id="4153866at2759"/>
<dbReference type="InterPro" id="IPR017946">
    <property type="entry name" value="PLC-like_Pdiesterase_TIM-brl"/>
</dbReference>
<dbReference type="EMBL" id="JAFJYH010000001">
    <property type="protein sequence ID" value="KAG4426753.1"/>
    <property type="molecule type" value="Genomic_DNA"/>
</dbReference>
<feature type="signal peptide" evidence="2">
    <location>
        <begin position="1"/>
        <end position="24"/>
    </location>
</feature>
<sequence length="323" mass="34954">MASLATCLMLALAFLGYSGPRTVGAEVPGSPDVSPSLQDILDKAHKGPLYTYPTSLTQGIIPKGIHSHNDYWRDVPFYSALSVGAISIEADVWLYNDTLFVGHEISALTKQRTFESLYINPILDVIKRQNPSTTFVNEKTLNGVFDTSSGQTLYLFVDLKTSGASTWPVVIKALEPLRAAGYLSSTNGTHFTSGPVTVIGTGNTPLSLVQPIEERDYFWDGPLPTLNSTFSNITALVSPIASSSVSAALGSTVLGTGLNDTQLEILREQVATAHGKGIKVRYWDQPGWPISTRNGLWRQFRTEGVDLINVDDLEAAAGFGDTW</sequence>
<feature type="chain" id="PRO_5034987672" description="Altered inheritance of mitochondria protein 6" evidence="2">
    <location>
        <begin position="25"/>
        <end position="323"/>
    </location>
</feature>
<organism evidence="3 4">
    <name type="scientific">Cadophora malorum</name>
    <dbReference type="NCBI Taxonomy" id="108018"/>
    <lineage>
        <taxon>Eukaryota</taxon>
        <taxon>Fungi</taxon>
        <taxon>Dikarya</taxon>
        <taxon>Ascomycota</taxon>
        <taxon>Pezizomycotina</taxon>
        <taxon>Leotiomycetes</taxon>
        <taxon>Helotiales</taxon>
        <taxon>Ploettnerulaceae</taxon>
        <taxon>Cadophora</taxon>
    </lineage>
</organism>
<dbReference type="GO" id="GO:0008081">
    <property type="term" value="F:phosphoric diester hydrolase activity"/>
    <property type="evidence" value="ECO:0007669"/>
    <property type="project" value="InterPro"/>
</dbReference>
<dbReference type="GO" id="GO:0006629">
    <property type="term" value="P:lipid metabolic process"/>
    <property type="evidence" value="ECO:0007669"/>
    <property type="project" value="InterPro"/>
</dbReference>
<protein>
    <recommendedName>
        <fullName evidence="5">Altered inheritance of mitochondria protein 6</fullName>
    </recommendedName>
</protein>
<dbReference type="SUPFAM" id="SSF51695">
    <property type="entry name" value="PLC-like phosphodiesterases"/>
    <property type="match status" value="1"/>
</dbReference>